<comment type="caution">
    <text evidence="3">The sequence shown here is derived from an EMBL/GenBank/DDBJ whole genome shotgun (WGS) entry which is preliminary data.</text>
</comment>
<dbReference type="Pfam" id="PF12417">
    <property type="entry name" value="DUF3669"/>
    <property type="match status" value="1"/>
</dbReference>
<feature type="compositionally biased region" description="Low complexity" evidence="1">
    <location>
        <begin position="430"/>
        <end position="454"/>
    </location>
</feature>
<accession>A0A2K0U3Y8</accession>
<dbReference type="OrthoDB" id="2993351at2759"/>
<name>A0A2K0U3Y8_TRIHA</name>
<gene>
    <name evidence="3" type="ORF">THARTR1_06934</name>
</gene>
<feature type="domain" description="DUF3669" evidence="2">
    <location>
        <begin position="337"/>
        <end position="398"/>
    </location>
</feature>
<reference evidence="3 4" key="1">
    <citation type="submission" date="2017-02" db="EMBL/GenBank/DDBJ databases">
        <title>Genomes of Trichoderma spp. with biocontrol activity.</title>
        <authorList>
            <person name="Gardiner D."/>
            <person name="Kazan K."/>
            <person name="Vos C."/>
            <person name="Harvey P."/>
        </authorList>
    </citation>
    <scope>NUCLEOTIDE SEQUENCE [LARGE SCALE GENOMIC DNA]</scope>
    <source>
        <strain evidence="3 4">Tr1</strain>
    </source>
</reference>
<feature type="region of interest" description="Disordered" evidence="1">
    <location>
        <begin position="421"/>
        <end position="463"/>
    </location>
</feature>
<evidence type="ECO:0000256" key="1">
    <source>
        <dbReference type="SAM" id="MobiDB-lite"/>
    </source>
</evidence>
<organism evidence="3 4">
    <name type="scientific">Trichoderma harzianum</name>
    <name type="common">Hypocrea lixii</name>
    <dbReference type="NCBI Taxonomy" id="5544"/>
    <lineage>
        <taxon>Eukaryota</taxon>
        <taxon>Fungi</taxon>
        <taxon>Dikarya</taxon>
        <taxon>Ascomycota</taxon>
        <taxon>Pezizomycotina</taxon>
        <taxon>Sordariomycetes</taxon>
        <taxon>Hypocreomycetidae</taxon>
        <taxon>Hypocreales</taxon>
        <taxon>Hypocreaceae</taxon>
        <taxon>Trichoderma</taxon>
    </lineage>
</organism>
<evidence type="ECO:0000313" key="4">
    <source>
        <dbReference type="Proteomes" id="UP000236290"/>
    </source>
</evidence>
<evidence type="ECO:0000259" key="2">
    <source>
        <dbReference type="Pfam" id="PF12417"/>
    </source>
</evidence>
<dbReference type="InterPro" id="IPR022137">
    <property type="entry name" value="Znf_prot_DUF3669"/>
</dbReference>
<dbReference type="PANTHER" id="PTHR40780:SF2">
    <property type="entry name" value="DUF3669 DOMAIN-CONTAINING PROTEIN"/>
    <property type="match status" value="1"/>
</dbReference>
<protein>
    <recommendedName>
        <fullName evidence="2">DUF3669 domain-containing protein</fullName>
    </recommendedName>
</protein>
<sequence length="463" mass="52768">MASNNPGDGSRRLLQLPDNRRIANTTDSTTYSRTSSLNEALMRNLALEDSLAENTSSISIEEGLKRMLSLKSVISTSSSFAQRQQEAVGTTPMFREIGTGSIGKVFEHPGTTFAYKLPVTDQHDKLWNNYIMHKRIESSFQQLPHFDERVEIPRCFWYATPDTKSFWDKNVNYFPFTSEFPRKERHVLCMERILPLPRPIRFALIDKYCPKAGSQMKVNVANKDCMIRPYLGRVKYGSGGQFFSLRNFKLHANQIQDLGLSADDFYIGMAHALAVLHWHTKIDANDIEFVLGSSPSDEQVIRSDIGLDKVIRLTPQTSTYEEATNSTGDFTKRVISLWMIDFDDCSDITMDNDGVDKAVKAFLETNHYCPKPNTGHSYIDELWKGFSQQYIQHSDKIFIDHLNRMDLCHLSRQFISKLSTQTASRQQPVRASQQAGQRSSRRAASSTAQSSSGKSRLERSWRE</sequence>
<dbReference type="AlphaFoldDB" id="A0A2K0U3Y8"/>
<proteinExistence type="predicted"/>
<dbReference type="Proteomes" id="UP000236290">
    <property type="component" value="Unassembled WGS sequence"/>
</dbReference>
<evidence type="ECO:0000313" key="3">
    <source>
        <dbReference type="EMBL" id="PNP52466.1"/>
    </source>
</evidence>
<dbReference type="PANTHER" id="PTHR40780">
    <property type="entry name" value="DUF3669 DOMAIN-CONTAINING PROTEIN"/>
    <property type="match status" value="1"/>
</dbReference>
<dbReference type="EMBL" id="MTYI01000108">
    <property type="protein sequence ID" value="PNP52466.1"/>
    <property type="molecule type" value="Genomic_DNA"/>
</dbReference>